<evidence type="ECO:0000313" key="3">
    <source>
        <dbReference type="Proteomes" id="UP000032024"/>
    </source>
</evidence>
<evidence type="ECO:0000313" key="2">
    <source>
        <dbReference type="EMBL" id="AJO21627.1"/>
    </source>
</evidence>
<reference evidence="3" key="1">
    <citation type="submission" date="2015-01" db="EMBL/GenBank/DDBJ databases">
        <title>Comparative genome analysis of Bacillus coagulans HM-08, Clostridium butyricum HM-68, Bacillus subtilis HM-66 and Bacillus paralicheniformis BL-09.</title>
        <authorList>
            <person name="Zhang H."/>
        </authorList>
    </citation>
    <scope>NUCLEOTIDE SEQUENCE [LARGE SCALE GENOMIC DNA]</scope>
    <source>
        <strain evidence="3">HM-08</strain>
    </source>
</reference>
<accession>A0AAN0T2Q3</accession>
<name>A0AAN0T2Q3_HEYCO</name>
<proteinExistence type="predicted"/>
<organism evidence="2 3">
    <name type="scientific">Heyndrickxia coagulans</name>
    <name type="common">Weizmannia coagulans</name>
    <dbReference type="NCBI Taxonomy" id="1398"/>
    <lineage>
        <taxon>Bacteria</taxon>
        <taxon>Bacillati</taxon>
        <taxon>Bacillota</taxon>
        <taxon>Bacilli</taxon>
        <taxon>Bacillales</taxon>
        <taxon>Bacillaceae</taxon>
        <taxon>Heyndrickxia</taxon>
    </lineage>
</organism>
<gene>
    <name evidence="2" type="ORF">SB48_HM08orf01277</name>
</gene>
<evidence type="ECO:0000256" key="1">
    <source>
        <dbReference type="SAM" id="MobiDB-lite"/>
    </source>
</evidence>
<dbReference type="Proteomes" id="UP000032024">
    <property type="component" value="Chromosome"/>
</dbReference>
<dbReference type="AlphaFoldDB" id="A0AAN0T2Q3"/>
<protein>
    <submittedName>
        <fullName evidence="2">Uncharacterized protein</fullName>
    </submittedName>
</protein>
<dbReference type="EMBL" id="CP010525">
    <property type="protein sequence ID" value="AJO21627.1"/>
    <property type="molecule type" value="Genomic_DNA"/>
</dbReference>
<keyword evidence="3" id="KW-1185">Reference proteome</keyword>
<feature type="region of interest" description="Disordered" evidence="1">
    <location>
        <begin position="26"/>
        <end position="59"/>
    </location>
</feature>
<sequence>MLFSLSFSFLQAEMLAVSVSAEKQGNIVPKRHSSPGPHPNSPLPDKKPAFTKKGPVCAF</sequence>